<dbReference type="GO" id="GO:0005524">
    <property type="term" value="F:ATP binding"/>
    <property type="evidence" value="ECO:0007669"/>
    <property type="project" value="UniProtKB-KW"/>
</dbReference>
<sequence length="264" mass="30763">MGIRSSPFQWRCSSPELKNSITEYENSAGEETKLEEYLQQVSLYTNEDIQENRDKVKMMTIHTAKGLEFPYVFICGFNEGIFPSRKTNTKEKMEEERRLAYVGFTRAENALFLSDAEGINRDGSYKYPSRFIFNIDKKYLNYVVELEENFIDNANDFITNSENILNRNNNIQFNVGDRIIHKSFGAGKIIKIDNINSSYVIKFDNSETYSNISFSMKLENENSDNFKDNSIDGQKNLENKIILEIKNESNNQIKNWIESAKKYI</sequence>
<dbReference type="InterPro" id="IPR014017">
    <property type="entry name" value="DNA_helicase_UvrD-like_C"/>
</dbReference>
<keyword evidence="7" id="KW-1185">Reference proteome</keyword>
<protein>
    <submittedName>
        <fullName evidence="6">ATP-binding domain-containing protein</fullName>
    </submittedName>
</protein>
<dbReference type="Gene3D" id="1.10.486.10">
    <property type="entry name" value="PCRA, domain 4"/>
    <property type="match status" value="1"/>
</dbReference>
<feature type="domain" description="UvrD-like helicase C-terminal" evidence="5">
    <location>
        <begin position="16"/>
        <end position="116"/>
    </location>
</feature>
<gene>
    <name evidence="6" type="ORF">LN736_18415</name>
</gene>
<keyword evidence="1" id="KW-0547">Nucleotide-binding</keyword>
<dbReference type="Proteomes" id="UP001165422">
    <property type="component" value="Unassembled WGS sequence"/>
</dbReference>
<evidence type="ECO:0000256" key="4">
    <source>
        <dbReference type="ARBA" id="ARBA00022840"/>
    </source>
</evidence>
<accession>A0ABS8NAI2</accession>
<reference evidence="6" key="1">
    <citation type="submission" date="2021-11" db="EMBL/GenBank/DDBJ databases">
        <authorList>
            <person name="Qingchun L."/>
            <person name="Dong Z."/>
            <person name="Zongwei Q."/>
            <person name="Jia Z."/>
            <person name="Duotao L."/>
        </authorList>
    </citation>
    <scope>NUCLEOTIDE SEQUENCE</scope>
    <source>
        <strain evidence="6">WLY-B-L2</strain>
    </source>
</reference>
<evidence type="ECO:0000256" key="2">
    <source>
        <dbReference type="ARBA" id="ARBA00022801"/>
    </source>
</evidence>
<dbReference type="InterPro" id="IPR027417">
    <property type="entry name" value="P-loop_NTPase"/>
</dbReference>
<comment type="caution">
    <text evidence="6">The sequence shown here is derived from an EMBL/GenBank/DDBJ whole genome shotgun (WGS) entry which is preliminary data.</text>
</comment>
<keyword evidence="2" id="KW-0378">Hydrolase</keyword>
<name>A0ABS8NAI2_9CLOT</name>
<evidence type="ECO:0000256" key="3">
    <source>
        <dbReference type="ARBA" id="ARBA00022806"/>
    </source>
</evidence>
<proteinExistence type="predicted"/>
<dbReference type="Gene3D" id="3.40.50.300">
    <property type="entry name" value="P-loop containing nucleotide triphosphate hydrolases"/>
    <property type="match status" value="1"/>
</dbReference>
<dbReference type="EMBL" id="JAJJPB010000052">
    <property type="protein sequence ID" value="MCC9296812.1"/>
    <property type="molecule type" value="Genomic_DNA"/>
</dbReference>
<evidence type="ECO:0000256" key="1">
    <source>
        <dbReference type="ARBA" id="ARBA00022741"/>
    </source>
</evidence>
<keyword evidence="3" id="KW-0347">Helicase</keyword>
<evidence type="ECO:0000259" key="5">
    <source>
        <dbReference type="Pfam" id="PF13361"/>
    </source>
</evidence>
<dbReference type="InterPro" id="IPR000212">
    <property type="entry name" value="DNA_helicase_UvrD/REP"/>
</dbReference>
<dbReference type="SUPFAM" id="SSF52540">
    <property type="entry name" value="P-loop containing nucleoside triphosphate hydrolases"/>
    <property type="match status" value="1"/>
</dbReference>
<dbReference type="PANTHER" id="PTHR11070:SF2">
    <property type="entry name" value="ATP-DEPENDENT DNA HELICASE SRS2"/>
    <property type="match status" value="1"/>
</dbReference>
<organism evidence="6 7">
    <name type="scientific">Clostridium aromativorans</name>
    <dbReference type="NCBI Taxonomy" id="2836848"/>
    <lineage>
        <taxon>Bacteria</taxon>
        <taxon>Bacillati</taxon>
        <taxon>Bacillota</taxon>
        <taxon>Clostridia</taxon>
        <taxon>Eubacteriales</taxon>
        <taxon>Clostridiaceae</taxon>
        <taxon>Clostridium</taxon>
    </lineage>
</organism>
<dbReference type="PANTHER" id="PTHR11070">
    <property type="entry name" value="UVRD / RECB / PCRA DNA HELICASE FAMILY MEMBER"/>
    <property type="match status" value="1"/>
</dbReference>
<dbReference type="RefSeq" id="WP_229982183.1">
    <property type="nucleotide sequence ID" value="NZ_JAJJPB010000052.1"/>
</dbReference>
<keyword evidence="4 6" id="KW-0067">ATP-binding</keyword>
<dbReference type="Pfam" id="PF13361">
    <property type="entry name" value="UvrD_C"/>
    <property type="match status" value="1"/>
</dbReference>
<evidence type="ECO:0000313" key="6">
    <source>
        <dbReference type="EMBL" id="MCC9296812.1"/>
    </source>
</evidence>
<evidence type="ECO:0000313" key="7">
    <source>
        <dbReference type="Proteomes" id="UP001165422"/>
    </source>
</evidence>